<keyword evidence="2" id="KW-1185">Reference proteome</keyword>
<evidence type="ECO:0000313" key="1">
    <source>
        <dbReference type="EMBL" id="MED6112833.1"/>
    </source>
</evidence>
<protein>
    <submittedName>
        <fullName evidence="1">Uncharacterized protein</fullName>
    </submittedName>
</protein>
<comment type="caution">
    <text evidence="1">The sequence shown here is derived from an EMBL/GenBank/DDBJ whole genome shotgun (WGS) entry which is preliminary data.</text>
</comment>
<reference evidence="1 2" key="1">
    <citation type="journal article" date="2023" name="Plants (Basel)">
        <title>Bridging the Gap: Combining Genomics and Transcriptomics Approaches to Understand Stylosanthes scabra, an Orphan Legume from the Brazilian Caatinga.</title>
        <authorList>
            <person name="Ferreira-Neto J.R.C."/>
            <person name="da Silva M.D."/>
            <person name="Binneck E."/>
            <person name="de Melo N.F."/>
            <person name="da Silva R.H."/>
            <person name="de Melo A.L.T.M."/>
            <person name="Pandolfi V."/>
            <person name="Bustamante F.O."/>
            <person name="Brasileiro-Vidal A.C."/>
            <person name="Benko-Iseppon A.M."/>
        </authorList>
    </citation>
    <scope>NUCLEOTIDE SEQUENCE [LARGE SCALE GENOMIC DNA]</scope>
    <source>
        <tissue evidence="1">Leaves</tissue>
    </source>
</reference>
<evidence type="ECO:0000313" key="2">
    <source>
        <dbReference type="Proteomes" id="UP001341840"/>
    </source>
</evidence>
<proteinExistence type="predicted"/>
<gene>
    <name evidence="1" type="ORF">PIB30_065290</name>
</gene>
<dbReference type="Proteomes" id="UP001341840">
    <property type="component" value="Unassembled WGS sequence"/>
</dbReference>
<dbReference type="EMBL" id="JASCZI010000649">
    <property type="protein sequence ID" value="MED6112833.1"/>
    <property type="molecule type" value="Genomic_DNA"/>
</dbReference>
<name>A0ABU6QLX8_9FABA</name>
<accession>A0ABU6QLX8</accession>
<sequence length="119" mass="13290">MPQSSCAELAQNQGSITAHMRWCSAPYPIPCMRDSICSPKRPVPHPILAALEQPRWQFDLPAPSWDWLVFGAIAWIGLTILPAAERVESGTNLLAGRVRLDIHELSADRVRTERFSTRG</sequence>
<organism evidence="1 2">
    <name type="scientific">Stylosanthes scabra</name>
    <dbReference type="NCBI Taxonomy" id="79078"/>
    <lineage>
        <taxon>Eukaryota</taxon>
        <taxon>Viridiplantae</taxon>
        <taxon>Streptophyta</taxon>
        <taxon>Embryophyta</taxon>
        <taxon>Tracheophyta</taxon>
        <taxon>Spermatophyta</taxon>
        <taxon>Magnoliopsida</taxon>
        <taxon>eudicotyledons</taxon>
        <taxon>Gunneridae</taxon>
        <taxon>Pentapetalae</taxon>
        <taxon>rosids</taxon>
        <taxon>fabids</taxon>
        <taxon>Fabales</taxon>
        <taxon>Fabaceae</taxon>
        <taxon>Papilionoideae</taxon>
        <taxon>50 kb inversion clade</taxon>
        <taxon>dalbergioids sensu lato</taxon>
        <taxon>Dalbergieae</taxon>
        <taxon>Pterocarpus clade</taxon>
        <taxon>Stylosanthes</taxon>
    </lineage>
</organism>